<dbReference type="InterPro" id="IPR036249">
    <property type="entry name" value="Thioredoxin-like_sf"/>
</dbReference>
<dbReference type="NCBIfam" id="TIGR02182">
    <property type="entry name" value="GRXB"/>
    <property type="match status" value="1"/>
</dbReference>
<dbReference type="NCBIfam" id="NF007702">
    <property type="entry name" value="PRK10387.1"/>
    <property type="match status" value="1"/>
</dbReference>
<dbReference type="Gene3D" id="1.20.1050.10">
    <property type="match status" value="1"/>
</dbReference>
<keyword evidence="4" id="KW-1185">Reference proteome</keyword>
<name>A0AAE9H2H0_9NEIS</name>
<protein>
    <submittedName>
        <fullName evidence="3">Glutaredoxin 2</fullName>
    </submittedName>
</protein>
<dbReference type="InterPro" id="IPR036282">
    <property type="entry name" value="Glutathione-S-Trfase_C_sf"/>
</dbReference>
<dbReference type="InterPro" id="IPR011901">
    <property type="entry name" value="Grx2"/>
</dbReference>
<dbReference type="InterPro" id="IPR007494">
    <property type="entry name" value="Glutaredoxin2_C"/>
</dbReference>
<dbReference type="Gene3D" id="3.40.30.10">
    <property type="entry name" value="Glutaredoxin"/>
    <property type="match status" value="1"/>
</dbReference>
<dbReference type="InterPro" id="IPR011767">
    <property type="entry name" value="GLR_AS"/>
</dbReference>
<dbReference type="RefSeq" id="WP_132952003.1">
    <property type="nucleotide sequence ID" value="NZ_CALJUB010000144.1"/>
</dbReference>
<feature type="domain" description="GST N-terminal" evidence="1">
    <location>
        <begin position="1"/>
        <end position="77"/>
    </location>
</feature>
<dbReference type="SFLD" id="SFLDS00019">
    <property type="entry name" value="Glutathione_Transferase_(cytos"/>
    <property type="match status" value="1"/>
</dbReference>
<accession>A0AAE9H2H0</accession>
<evidence type="ECO:0000313" key="5">
    <source>
        <dbReference type="Proteomes" id="UP000829756"/>
    </source>
</evidence>
<sequence length="215" mass="24460">MKLYIYDHCPFCVRARMIFGLRDVAVDEEVLLNDDEDTPIGLIGAKQVPILIKPDGTAMGESLDIVRFIDEYAGKERLNEAVRVEVQTWYDEVNEYYNKLVQPRDIKLGLPEFATQAAMDYFVRKKEKTIGNFDTNLANTKKYLARVHTHLAELEALVQSPEAFAGELGIEDILIFPVLRNLTMVRGLEMPPKVLAYTLAMSEKSAVPLYFDRAL</sequence>
<dbReference type="EMBL" id="SLXE01000001">
    <property type="protein sequence ID" value="TCP10391.1"/>
    <property type="molecule type" value="Genomic_DNA"/>
</dbReference>
<dbReference type="SFLD" id="SFLDG01183">
    <property type="entry name" value="Grx2-like"/>
    <property type="match status" value="1"/>
</dbReference>
<evidence type="ECO:0000313" key="2">
    <source>
        <dbReference type="EMBL" id="TCP10391.1"/>
    </source>
</evidence>
<reference evidence="3" key="2">
    <citation type="submission" date="2021-12" db="EMBL/GenBank/DDBJ databases">
        <authorList>
            <person name="Veyrier F.J."/>
        </authorList>
    </citation>
    <scope>NUCLEOTIDE SEQUENCE</scope>
    <source>
        <strain evidence="3">1258/02</strain>
    </source>
</reference>
<gene>
    <name evidence="3" type="primary">grxB</name>
    <name evidence="2" type="ORF">EV680_10156</name>
    <name evidence="3" type="ORF">LVJ78_09015</name>
</gene>
<dbReference type="InterPro" id="IPR040079">
    <property type="entry name" value="Glutathione_S-Trfase"/>
</dbReference>
<dbReference type="PROSITE" id="PS00195">
    <property type="entry name" value="GLUTAREDOXIN_1"/>
    <property type="match status" value="1"/>
</dbReference>
<dbReference type="KEGG" id="usu:LVJ78_09015"/>
<dbReference type="Pfam" id="PF13417">
    <property type="entry name" value="GST_N_3"/>
    <property type="match status" value="1"/>
</dbReference>
<evidence type="ECO:0000313" key="3">
    <source>
        <dbReference type="EMBL" id="UOO80664.1"/>
    </source>
</evidence>
<proteinExistence type="predicted"/>
<dbReference type="PROSITE" id="PS50404">
    <property type="entry name" value="GST_NTER"/>
    <property type="match status" value="1"/>
</dbReference>
<dbReference type="InterPro" id="IPR004045">
    <property type="entry name" value="Glutathione_S-Trfase_N"/>
</dbReference>
<dbReference type="CDD" id="cd03037">
    <property type="entry name" value="GST_N_GRX2"/>
    <property type="match status" value="1"/>
</dbReference>
<dbReference type="GO" id="GO:0005829">
    <property type="term" value="C:cytosol"/>
    <property type="evidence" value="ECO:0007669"/>
    <property type="project" value="InterPro"/>
</dbReference>
<organism evidence="3 5">
    <name type="scientific">Uruburuella suis</name>
    <dbReference type="NCBI Taxonomy" id="252130"/>
    <lineage>
        <taxon>Bacteria</taxon>
        <taxon>Pseudomonadati</taxon>
        <taxon>Pseudomonadota</taxon>
        <taxon>Betaproteobacteria</taxon>
        <taxon>Neisseriales</taxon>
        <taxon>Neisseriaceae</taxon>
        <taxon>Uruburuella</taxon>
    </lineage>
</organism>
<dbReference type="EMBL" id="CP091507">
    <property type="protein sequence ID" value="UOO80664.1"/>
    <property type="molecule type" value="Genomic_DNA"/>
</dbReference>
<evidence type="ECO:0000259" key="1">
    <source>
        <dbReference type="PROSITE" id="PS50404"/>
    </source>
</evidence>
<dbReference type="CDD" id="cd03199">
    <property type="entry name" value="GST_C_GRX2"/>
    <property type="match status" value="1"/>
</dbReference>
<reference evidence="2 4" key="1">
    <citation type="submission" date="2019-03" db="EMBL/GenBank/DDBJ databases">
        <title>Genomic Encyclopedia of Type Strains, Phase IV (KMG-IV): sequencing the most valuable type-strain genomes for metagenomic binning, comparative biology and taxonomic classification.</title>
        <authorList>
            <person name="Goeker M."/>
        </authorList>
    </citation>
    <scope>NUCLEOTIDE SEQUENCE [LARGE SCALE GENOMIC DNA]</scope>
    <source>
        <strain evidence="2 4">DSM 17474</strain>
    </source>
</reference>
<dbReference type="SMR" id="A0AAE9H2H0"/>
<dbReference type="Proteomes" id="UP000829756">
    <property type="component" value="Chromosome"/>
</dbReference>
<dbReference type="SFLD" id="SFLDG01204">
    <property type="entry name" value="Grx2-like.1"/>
    <property type="match status" value="1"/>
</dbReference>
<dbReference type="Proteomes" id="UP000294721">
    <property type="component" value="Unassembled WGS sequence"/>
</dbReference>
<dbReference type="AlphaFoldDB" id="A0AAE9H2H0"/>
<reference evidence="3" key="3">
    <citation type="journal article" date="2022" name="Res Sq">
        <title>Evolution of multicellular longitudinally dividing oral cavity symbionts (Neisseriaceae).</title>
        <authorList>
            <person name="Nyongesa S."/>
            <person name="Weber P."/>
            <person name="Bernet E."/>
            <person name="Pullido F."/>
            <person name="Nieckarz M."/>
            <person name="Delaby M."/>
            <person name="Nieves C."/>
            <person name="Viehboeck T."/>
            <person name="Krause N."/>
            <person name="Rivera-Millot A."/>
            <person name="Nakamura A."/>
            <person name="Vischer N."/>
            <person name="VanNieuwenhze M."/>
            <person name="Brun Y."/>
            <person name="Cava F."/>
            <person name="Bulgheresi S."/>
            <person name="Veyrier F."/>
        </authorList>
    </citation>
    <scope>NUCLEOTIDE SEQUENCE</scope>
    <source>
        <strain evidence="3">1258/02</strain>
    </source>
</reference>
<dbReference type="SUPFAM" id="SSF47616">
    <property type="entry name" value="GST C-terminal domain-like"/>
    <property type="match status" value="1"/>
</dbReference>
<evidence type="ECO:0000313" key="4">
    <source>
        <dbReference type="Proteomes" id="UP000294721"/>
    </source>
</evidence>
<dbReference type="Pfam" id="PF04399">
    <property type="entry name" value="Glutaredoxin2_C"/>
    <property type="match status" value="1"/>
</dbReference>
<dbReference type="SUPFAM" id="SSF52833">
    <property type="entry name" value="Thioredoxin-like"/>
    <property type="match status" value="1"/>
</dbReference>